<dbReference type="PANTHER" id="PTHR30093">
    <property type="entry name" value="GENERAL SECRETION PATHWAY PROTEIN G"/>
    <property type="match status" value="1"/>
</dbReference>
<dbReference type="PANTHER" id="PTHR30093:SF2">
    <property type="entry name" value="TYPE II SECRETION SYSTEM PROTEIN H"/>
    <property type="match status" value="1"/>
</dbReference>
<dbReference type="Pfam" id="PF07963">
    <property type="entry name" value="N_methyl"/>
    <property type="match status" value="1"/>
</dbReference>
<gene>
    <name evidence="2" type="ORF">ETAA8_51770</name>
</gene>
<dbReference type="AlphaFoldDB" id="A0A517YIK9"/>
<dbReference type="EMBL" id="CP036274">
    <property type="protein sequence ID" value="QDU30058.1"/>
    <property type="molecule type" value="Genomic_DNA"/>
</dbReference>
<proteinExistence type="predicted"/>
<dbReference type="KEGG" id="aagg:ETAA8_51770"/>
<dbReference type="InterPro" id="IPR027558">
    <property type="entry name" value="Pre_pil_HX9DG_C"/>
</dbReference>
<dbReference type="RefSeq" id="WP_145094900.1">
    <property type="nucleotide sequence ID" value="NZ_CP036274.1"/>
</dbReference>
<accession>A0A517YIK9</accession>
<feature type="domain" description="DUF1559" evidence="1">
    <location>
        <begin position="40"/>
        <end position="294"/>
    </location>
</feature>
<dbReference type="Pfam" id="PF07596">
    <property type="entry name" value="SBP_bac_10"/>
    <property type="match status" value="1"/>
</dbReference>
<sequence>MGIRIACAVRRRCRGFTLVELLVVIAIIGVLVALLLPAVQAAREAARRMSCTSKMKQVALATHNFHDTYLKFPYATLDYQPGRESDTTGTWYTAHIQIMPFMEGDALARRWDPTKPRGSTDDTDGDGFTNAMLTQMKIPVYTCPTMTPPSEPLTENRSPSSYIFSAGTHDGQLYAYGTEPVWNGAIIPLKNEVKTATALNTQPTKMRDITDGTSNTLFLGESDFAPAGRPSKVYGGLWQYGYIGYSMGTTYHPFNKHDWAVGTSMYSAFRSQHPGGANFALADGSVRFVAQGLDNTIYQAAATRDGGEALTLP</sequence>
<dbReference type="PROSITE" id="PS00409">
    <property type="entry name" value="PROKAR_NTER_METHYL"/>
    <property type="match status" value="1"/>
</dbReference>
<protein>
    <submittedName>
        <fullName evidence="2">Putative major pilin subunit</fullName>
    </submittedName>
</protein>
<reference evidence="2 3" key="1">
    <citation type="submission" date="2019-02" db="EMBL/GenBank/DDBJ databases">
        <title>Deep-cultivation of Planctomycetes and their phenomic and genomic characterization uncovers novel biology.</title>
        <authorList>
            <person name="Wiegand S."/>
            <person name="Jogler M."/>
            <person name="Boedeker C."/>
            <person name="Pinto D."/>
            <person name="Vollmers J."/>
            <person name="Rivas-Marin E."/>
            <person name="Kohn T."/>
            <person name="Peeters S.H."/>
            <person name="Heuer A."/>
            <person name="Rast P."/>
            <person name="Oberbeckmann S."/>
            <person name="Bunk B."/>
            <person name="Jeske O."/>
            <person name="Meyerdierks A."/>
            <person name="Storesund J.E."/>
            <person name="Kallscheuer N."/>
            <person name="Luecker S."/>
            <person name="Lage O.M."/>
            <person name="Pohl T."/>
            <person name="Merkel B.J."/>
            <person name="Hornburger P."/>
            <person name="Mueller R.-W."/>
            <person name="Bruemmer F."/>
            <person name="Labrenz M."/>
            <person name="Spormann A.M."/>
            <person name="Op den Camp H."/>
            <person name="Overmann J."/>
            <person name="Amann R."/>
            <person name="Jetten M.S.M."/>
            <person name="Mascher T."/>
            <person name="Medema M.H."/>
            <person name="Devos D.P."/>
            <person name="Kaster A.-K."/>
            <person name="Ovreas L."/>
            <person name="Rohde M."/>
            <person name="Galperin M.Y."/>
            <person name="Jogler C."/>
        </authorList>
    </citation>
    <scope>NUCLEOTIDE SEQUENCE [LARGE SCALE GENOMIC DNA]</scope>
    <source>
        <strain evidence="2 3">ETA_A8</strain>
    </source>
</reference>
<dbReference type="SUPFAM" id="SSF54523">
    <property type="entry name" value="Pili subunits"/>
    <property type="match status" value="1"/>
</dbReference>
<dbReference type="Gene3D" id="3.30.700.10">
    <property type="entry name" value="Glycoprotein, Type 4 Pilin"/>
    <property type="match status" value="1"/>
</dbReference>
<dbReference type="OrthoDB" id="263324at2"/>
<organism evidence="2 3">
    <name type="scientific">Anatilimnocola aggregata</name>
    <dbReference type="NCBI Taxonomy" id="2528021"/>
    <lineage>
        <taxon>Bacteria</taxon>
        <taxon>Pseudomonadati</taxon>
        <taxon>Planctomycetota</taxon>
        <taxon>Planctomycetia</taxon>
        <taxon>Pirellulales</taxon>
        <taxon>Pirellulaceae</taxon>
        <taxon>Anatilimnocola</taxon>
    </lineage>
</organism>
<dbReference type="InterPro" id="IPR012902">
    <property type="entry name" value="N_methyl_site"/>
</dbReference>
<evidence type="ECO:0000313" key="3">
    <source>
        <dbReference type="Proteomes" id="UP000315017"/>
    </source>
</evidence>
<dbReference type="InterPro" id="IPR011453">
    <property type="entry name" value="DUF1559"/>
</dbReference>
<evidence type="ECO:0000259" key="1">
    <source>
        <dbReference type="Pfam" id="PF07596"/>
    </source>
</evidence>
<name>A0A517YIK9_9BACT</name>
<keyword evidence="3" id="KW-1185">Reference proteome</keyword>
<dbReference type="InterPro" id="IPR045584">
    <property type="entry name" value="Pilin-like"/>
</dbReference>
<dbReference type="NCBIfam" id="TIGR04294">
    <property type="entry name" value="pre_pil_HX9DG"/>
    <property type="match status" value="1"/>
</dbReference>
<dbReference type="Proteomes" id="UP000315017">
    <property type="component" value="Chromosome"/>
</dbReference>
<evidence type="ECO:0000313" key="2">
    <source>
        <dbReference type="EMBL" id="QDU30058.1"/>
    </source>
</evidence>
<dbReference type="NCBIfam" id="TIGR02532">
    <property type="entry name" value="IV_pilin_GFxxxE"/>
    <property type="match status" value="1"/>
</dbReference>